<reference evidence="1" key="1">
    <citation type="submission" date="2018-11" db="EMBL/GenBank/DDBJ databases">
        <authorList>
            <consortium name="Pathogen Informatics"/>
        </authorList>
    </citation>
    <scope>NUCLEOTIDE SEQUENCE</scope>
</reference>
<comment type="caution">
    <text evidence="1">The sequence shown here is derived from an EMBL/GenBank/DDBJ whole genome shotgun (WGS) entry which is preliminary data.</text>
</comment>
<dbReference type="EMBL" id="CAAALY010264450">
    <property type="protein sequence ID" value="VEL40313.1"/>
    <property type="molecule type" value="Genomic_DNA"/>
</dbReference>
<name>A0A448XML6_9PLAT</name>
<keyword evidence="2" id="KW-1185">Reference proteome</keyword>
<organism evidence="1 2">
    <name type="scientific">Protopolystoma xenopodis</name>
    <dbReference type="NCBI Taxonomy" id="117903"/>
    <lineage>
        <taxon>Eukaryota</taxon>
        <taxon>Metazoa</taxon>
        <taxon>Spiralia</taxon>
        <taxon>Lophotrochozoa</taxon>
        <taxon>Platyhelminthes</taxon>
        <taxon>Monogenea</taxon>
        <taxon>Polyopisthocotylea</taxon>
        <taxon>Polystomatidea</taxon>
        <taxon>Polystomatidae</taxon>
        <taxon>Protopolystoma</taxon>
    </lineage>
</organism>
<evidence type="ECO:0000313" key="2">
    <source>
        <dbReference type="Proteomes" id="UP000784294"/>
    </source>
</evidence>
<dbReference type="AlphaFoldDB" id="A0A448XML6"/>
<proteinExistence type="predicted"/>
<sequence length="71" mass="7849">MLTVGLVHRSCLEHWEACLEMQTRALTKASADLPNASAALQVSLNGLLRLSECPRCNNQTLWRVEVNQVTG</sequence>
<protein>
    <submittedName>
        <fullName evidence="1">Uncharacterized protein</fullName>
    </submittedName>
</protein>
<gene>
    <name evidence="1" type="ORF">PXEA_LOCUS33753</name>
</gene>
<evidence type="ECO:0000313" key="1">
    <source>
        <dbReference type="EMBL" id="VEL40313.1"/>
    </source>
</evidence>
<accession>A0A448XML6</accession>
<dbReference type="Proteomes" id="UP000784294">
    <property type="component" value="Unassembled WGS sequence"/>
</dbReference>